<sequence>MLNSTSFAQAFPSSCAILETNSANEEGKRFFPYTTKLSKIRMNLGSPRCSALTPSLPNSFFPFVIGWARWQAQLVQTPDNAGKKFSTGGWDVSQKNTPNAEAIELFPMSISPRMMNETV</sequence>
<accession>A0A8X6MUX4</accession>
<name>A0A8X6MUX4_NEPPI</name>
<dbReference type="EMBL" id="BMAW01002494">
    <property type="protein sequence ID" value="GFS78940.1"/>
    <property type="molecule type" value="Genomic_DNA"/>
</dbReference>
<organism evidence="1 2">
    <name type="scientific">Nephila pilipes</name>
    <name type="common">Giant wood spider</name>
    <name type="synonym">Nephila maculata</name>
    <dbReference type="NCBI Taxonomy" id="299642"/>
    <lineage>
        <taxon>Eukaryota</taxon>
        <taxon>Metazoa</taxon>
        <taxon>Ecdysozoa</taxon>
        <taxon>Arthropoda</taxon>
        <taxon>Chelicerata</taxon>
        <taxon>Arachnida</taxon>
        <taxon>Araneae</taxon>
        <taxon>Araneomorphae</taxon>
        <taxon>Entelegynae</taxon>
        <taxon>Araneoidea</taxon>
        <taxon>Nephilidae</taxon>
        <taxon>Nephila</taxon>
    </lineage>
</organism>
<gene>
    <name evidence="1" type="ORF">NPIL_494721</name>
</gene>
<evidence type="ECO:0000313" key="2">
    <source>
        <dbReference type="Proteomes" id="UP000887013"/>
    </source>
</evidence>
<proteinExistence type="predicted"/>
<dbReference type="Proteomes" id="UP000887013">
    <property type="component" value="Unassembled WGS sequence"/>
</dbReference>
<dbReference type="AlphaFoldDB" id="A0A8X6MUX4"/>
<comment type="caution">
    <text evidence="1">The sequence shown here is derived from an EMBL/GenBank/DDBJ whole genome shotgun (WGS) entry which is preliminary data.</text>
</comment>
<protein>
    <submittedName>
        <fullName evidence="1">Uncharacterized protein</fullName>
    </submittedName>
</protein>
<evidence type="ECO:0000313" key="1">
    <source>
        <dbReference type="EMBL" id="GFS78940.1"/>
    </source>
</evidence>
<reference evidence="1" key="1">
    <citation type="submission" date="2020-08" db="EMBL/GenBank/DDBJ databases">
        <title>Multicomponent nature underlies the extraordinary mechanical properties of spider dragline silk.</title>
        <authorList>
            <person name="Kono N."/>
            <person name="Nakamura H."/>
            <person name="Mori M."/>
            <person name="Yoshida Y."/>
            <person name="Ohtoshi R."/>
            <person name="Malay A.D."/>
            <person name="Moran D.A.P."/>
            <person name="Tomita M."/>
            <person name="Numata K."/>
            <person name="Arakawa K."/>
        </authorList>
    </citation>
    <scope>NUCLEOTIDE SEQUENCE</scope>
</reference>
<keyword evidence="2" id="KW-1185">Reference proteome</keyword>